<evidence type="ECO:0000313" key="2">
    <source>
        <dbReference type="Proteomes" id="UP001456344"/>
    </source>
</evidence>
<sequence>MPTALHRRDQIRRRRALTMENHQRAAVEYQQHGVLPGTRPIVMGAPQRKLEYDILLCLGRGSVAAGTTCPAGTVVGIRSVTPRTTELRIDVHPDAMIAFLHSVLPVIRYADVGTRQAVARDNGGDRLSPLPSWIGRDAAAALGVPYLRARIATDGLELYRLYDDPDVPGRIVLPGITDAAWSRICERLRALYGENEDPVWWDLPEPVGLEIRRYGFGDEAKNRTRFNTRSSNLLRRIGLLREHHPRAIAVDTGDLDATGPVFDTPGWPARRPGLLAVRLAPENARAGSDPGPIAWLPAAALNDPARPELVALCSRSTVDRECSDDELFERYMPEHFSPNV</sequence>
<gene>
    <name evidence="1" type="ORF">LCL61_28075</name>
</gene>
<protein>
    <submittedName>
        <fullName evidence="1">Uncharacterized protein</fullName>
    </submittedName>
</protein>
<dbReference type="EMBL" id="CP150484">
    <property type="protein sequence ID" value="WYW19408.1"/>
    <property type="molecule type" value="Genomic_DNA"/>
</dbReference>
<organism evidence="1 2">
    <name type="scientific">Amycolatopsis coloradensis</name>
    <dbReference type="NCBI Taxonomy" id="76021"/>
    <lineage>
        <taxon>Bacteria</taxon>
        <taxon>Bacillati</taxon>
        <taxon>Actinomycetota</taxon>
        <taxon>Actinomycetes</taxon>
        <taxon>Pseudonocardiales</taxon>
        <taxon>Pseudonocardiaceae</taxon>
        <taxon>Amycolatopsis</taxon>
    </lineage>
</organism>
<keyword evidence="2" id="KW-1185">Reference proteome</keyword>
<proteinExistence type="predicted"/>
<dbReference type="Proteomes" id="UP001456344">
    <property type="component" value="Chromosome"/>
</dbReference>
<name>A0ACD5BJ16_9PSEU</name>
<reference evidence="1" key="1">
    <citation type="submission" date="2023-10" db="EMBL/GenBank/DDBJ databases">
        <title>Whole genome sequencing of actinobacterial strain Amycolatopsis sp. (BCA-696) identifies the underlying plant growth-promoting genes.</title>
        <authorList>
            <person name="Gandham P."/>
            <person name="Vadla N."/>
            <person name="Saji A."/>
            <person name="Srinivas V."/>
            <person name="Ruperao P."/>
            <person name="Selvanayagam S."/>
            <person name="Saxena R.K."/>
            <person name="Rathore A."/>
            <person name="Gopalakrishnan S."/>
            <person name="Thakur V."/>
        </authorList>
    </citation>
    <scope>NUCLEOTIDE SEQUENCE</scope>
    <source>
        <strain evidence="1">BCA-696</strain>
    </source>
</reference>
<evidence type="ECO:0000313" key="1">
    <source>
        <dbReference type="EMBL" id="WYW19408.1"/>
    </source>
</evidence>
<accession>A0ACD5BJ16</accession>